<dbReference type="InterPro" id="IPR026564">
    <property type="entry name" value="Transcrip_reg_TACO1-like_dom3"/>
</dbReference>
<comment type="subcellular location">
    <subcellularLocation>
        <location evidence="6">Cytoplasm</location>
    </subcellularLocation>
</comment>
<organism evidence="10 11">
    <name type="scientific">Marinilactibacillus piezotolerans</name>
    <dbReference type="NCBI Taxonomy" id="258723"/>
    <lineage>
        <taxon>Bacteria</taxon>
        <taxon>Bacillati</taxon>
        <taxon>Bacillota</taxon>
        <taxon>Bacilli</taxon>
        <taxon>Lactobacillales</taxon>
        <taxon>Carnobacteriaceae</taxon>
        <taxon>Marinilactibacillus</taxon>
    </lineage>
</organism>
<evidence type="ECO:0000313" key="11">
    <source>
        <dbReference type="Proteomes" id="UP000199589"/>
    </source>
</evidence>
<dbReference type="InterPro" id="IPR029072">
    <property type="entry name" value="YebC-like"/>
</dbReference>
<dbReference type="InterPro" id="IPR002876">
    <property type="entry name" value="Transcrip_reg_TACO1-like"/>
</dbReference>
<evidence type="ECO:0000256" key="1">
    <source>
        <dbReference type="ARBA" id="ARBA00008724"/>
    </source>
</evidence>
<name>A0A1I3WMB3_9LACT</name>
<evidence type="ECO:0000256" key="5">
    <source>
        <dbReference type="ARBA" id="ARBA00023163"/>
    </source>
</evidence>
<feature type="region of interest" description="Disordered" evidence="7">
    <location>
        <begin position="1"/>
        <end position="21"/>
    </location>
</feature>
<dbReference type="Gene3D" id="3.30.70.980">
    <property type="match status" value="2"/>
</dbReference>
<dbReference type="Gene3D" id="1.10.10.200">
    <property type="match status" value="1"/>
</dbReference>
<keyword evidence="3 6" id="KW-0805">Transcription regulation</keyword>
<dbReference type="Proteomes" id="UP000199589">
    <property type="component" value="Unassembled WGS sequence"/>
</dbReference>
<evidence type="ECO:0000256" key="7">
    <source>
        <dbReference type="SAM" id="MobiDB-lite"/>
    </source>
</evidence>
<dbReference type="HAMAP" id="MF_00693">
    <property type="entry name" value="Transcrip_reg_TACO1"/>
    <property type="match status" value="1"/>
</dbReference>
<evidence type="ECO:0000313" key="10">
    <source>
        <dbReference type="EMBL" id="SFK08612.1"/>
    </source>
</evidence>
<reference evidence="11" key="1">
    <citation type="submission" date="2016-10" db="EMBL/GenBank/DDBJ databases">
        <authorList>
            <person name="Varghese N."/>
            <person name="Submissions S."/>
        </authorList>
    </citation>
    <scope>NUCLEOTIDE SEQUENCE [LARGE SCALE GENOMIC DNA]</scope>
    <source>
        <strain evidence="11">DSM 16108</strain>
    </source>
</reference>
<dbReference type="STRING" id="258723.GCA_900169305_00827"/>
<dbReference type="InterPro" id="IPR048300">
    <property type="entry name" value="TACO1_YebC-like_2nd/3rd_dom"/>
</dbReference>
<evidence type="ECO:0000256" key="6">
    <source>
        <dbReference type="HAMAP-Rule" id="MF_00693"/>
    </source>
</evidence>
<evidence type="ECO:0000256" key="3">
    <source>
        <dbReference type="ARBA" id="ARBA00023015"/>
    </source>
</evidence>
<dbReference type="AlphaFoldDB" id="A0A1I3WMB3"/>
<evidence type="ECO:0000259" key="8">
    <source>
        <dbReference type="Pfam" id="PF01709"/>
    </source>
</evidence>
<keyword evidence="4 6" id="KW-0238">DNA-binding</keyword>
<sequence length="241" mass="26479">MAGHSKWKNIQHRKGAQDAKRGKIFQKLSKEIYKAAKDGGGDPETNAALRLAVDKAKANNMPNDNVDRAIKRATDAGQGDNFVEVMYEGYGPNGIAVLVEGLTDNLNRTSTNVKVAFNKNGGSLGEKGSVNYMFDRRGYIAIDREGLDVDEDTMLMSVLEAGGEELETSDEVFEIYTEPQDFTDVRDALTAAGYTLDQAELTMVPQTTVAVPEDKIQTFENMIDALEDDDDVSEVYHNAEI</sequence>
<gene>
    <name evidence="10" type="ORF">SAMN04488569_10099</name>
</gene>
<dbReference type="SUPFAM" id="SSF75625">
    <property type="entry name" value="YebC-like"/>
    <property type="match status" value="1"/>
</dbReference>
<keyword evidence="11" id="KW-1185">Reference proteome</keyword>
<dbReference type="NCBIfam" id="NF009044">
    <property type="entry name" value="PRK12378.1"/>
    <property type="match status" value="1"/>
</dbReference>
<keyword evidence="5 6" id="KW-0804">Transcription</keyword>
<feature type="domain" description="TACO1/YebC-like second and third" evidence="8">
    <location>
        <begin position="83"/>
        <end position="239"/>
    </location>
</feature>
<dbReference type="Pfam" id="PF20772">
    <property type="entry name" value="TACO1_YebC_N"/>
    <property type="match status" value="1"/>
</dbReference>
<evidence type="ECO:0000256" key="4">
    <source>
        <dbReference type="ARBA" id="ARBA00023125"/>
    </source>
</evidence>
<dbReference type="NCBIfam" id="NF001030">
    <property type="entry name" value="PRK00110.1"/>
    <property type="match status" value="1"/>
</dbReference>
<evidence type="ECO:0000256" key="2">
    <source>
        <dbReference type="ARBA" id="ARBA00022490"/>
    </source>
</evidence>
<keyword evidence="2 6" id="KW-0963">Cytoplasm</keyword>
<evidence type="ECO:0000259" key="9">
    <source>
        <dbReference type="Pfam" id="PF20772"/>
    </source>
</evidence>
<dbReference type="InterPro" id="IPR017856">
    <property type="entry name" value="Integrase-like_N"/>
</dbReference>
<dbReference type="OrthoDB" id="9781053at2"/>
<dbReference type="PANTHER" id="PTHR12532:SF6">
    <property type="entry name" value="TRANSCRIPTIONAL REGULATORY PROTEIN YEBC-RELATED"/>
    <property type="match status" value="1"/>
</dbReference>
<dbReference type="FunFam" id="1.10.10.200:FF:000002">
    <property type="entry name" value="Probable transcriptional regulatory protein CLM62_37755"/>
    <property type="match status" value="1"/>
</dbReference>
<feature type="domain" description="TACO1/YebC-like N-terminal" evidence="9">
    <location>
        <begin position="5"/>
        <end position="75"/>
    </location>
</feature>
<dbReference type="GO" id="GO:0006355">
    <property type="term" value="P:regulation of DNA-templated transcription"/>
    <property type="evidence" value="ECO:0007669"/>
    <property type="project" value="UniProtKB-UniRule"/>
</dbReference>
<accession>A0A1I3WMB3</accession>
<comment type="similarity">
    <text evidence="1 6">Belongs to the TACO1 family.</text>
</comment>
<dbReference type="NCBIfam" id="TIGR01033">
    <property type="entry name" value="YebC/PmpR family DNA-binding transcriptional regulator"/>
    <property type="match status" value="1"/>
</dbReference>
<proteinExistence type="inferred from homology"/>
<dbReference type="EMBL" id="FOSJ01000009">
    <property type="protein sequence ID" value="SFK08612.1"/>
    <property type="molecule type" value="Genomic_DNA"/>
</dbReference>
<dbReference type="RefSeq" id="WP_072695443.1">
    <property type="nucleotide sequence ID" value="NZ_FOSJ01000009.1"/>
</dbReference>
<dbReference type="GO" id="GO:0005829">
    <property type="term" value="C:cytosol"/>
    <property type="evidence" value="ECO:0007669"/>
    <property type="project" value="TreeGrafter"/>
</dbReference>
<dbReference type="Pfam" id="PF01709">
    <property type="entry name" value="Transcrip_reg"/>
    <property type="match status" value="1"/>
</dbReference>
<dbReference type="PANTHER" id="PTHR12532">
    <property type="entry name" value="TRANSLATIONAL ACTIVATOR OF CYTOCHROME C OXIDASE 1"/>
    <property type="match status" value="1"/>
</dbReference>
<dbReference type="InterPro" id="IPR049083">
    <property type="entry name" value="TACO1_YebC_N"/>
</dbReference>
<protein>
    <recommendedName>
        <fullName evidence="6">Probable transcriptional regulatory protein SAMN04488569_10099</fullName>
    </recommendedName>
</protein>
<dbReference type="FunFam" id="3.30.70.980:FF:000002">
    <property type="entry name" value="Probable transcriptional regulatory protein YebC"/>
    <property type="match status" value="1"/>
</dbReference>
<dbReference type="GO" id="GO:0003677">
    <property type="term" value="F:DNA binding"/>
    <property type="evidence" value="ECO:0007669"/>
    <property type="project" value="UniProtKB-UniRule"/>
</dbReference>
<feature type="compositionally biased region" description="Basic residues" evidence="7">
    <location>
        <begin position="1"/>
        <end position="14"/>
    </location>
</feature>